<accession>A0ABV2RSS1</accession>
<dbReference type="InterPro" id="IPR029044">
    <property type="entry name" value="Nucleotide-diphossugar_trans"/>
</dbReference>
<dbReference type="EC" id="2.4.-.-" evidence="2"/>
<organism evidence="2 3">
    <name type="scientific">Bradyrhizobium japonicum</name>
    <dbReference type="NCBI Taxonomy" id="375"/>
    <lineage>
        <taxon>Bacteria</taxon>
        <taxon>Pseudomonadati</taxon>
        <taxon>Pseudomonadota</taxon>
        <taxon>Alphaproteobacteria</taxon>
        <taxon>Hyphomicrobiales</taxon>
        <taxon>Nitrobacteraceae</taxon>
        <taxon>Bradyrhizobium</taxon>
    </lineage>
</organism>
<dbReference type="EMBL" id="JBEPTQ010000002">
    <property type="protein sequence ID" value="MET4719988.1"/>
    <property type="molecule type" value="Genomic_DNA"/>
</dbReference>
<name>A0ABV2RSS1_BRAJP</name>
<protein>
    <submittedName>
        <fullName evidence="2">Teichuronic acid biosynthesis glycosyltransferase TuaG</fullName>
        <ecNumber evidence="2">2.4.-.-</ecNumber>
    </submittedName>
</protein>
<dbReference type="GO" id="GO:0016757">
    <property type="term" value="F:glycosyltransferase activity"/>
    <property type="evidence" value="ECO:0007669"/>
    <property type="project" value="UniProtKB-KW"/>
</dbReference>
<evidence type="ECO:0000313" key="2">
    <source>
        <dbReference type="EMBL" id="MET4719988.1"/>
    </source>
</evidence>
<proteinExistence type="predicted"/>
<keyword evidence="2" id="KW-0328">Glycosyltransferase</keyword>
<dbReference type="CDD" id="cd00761">
    <property type="entry name" value="Glyco_tranf_GTA_type"/>
    <property type="match status" value="1"/>
</dbReference>
<dbReference type="Proteomes" id="UP001549291">
    <property type="component" value="Unassembled WGS sequence"/>
</dbReference>
<dbReference type="Gene3D" id="3.90.550.10">
    <property type="entry name" value="Spore Coat Polysaccharide Biosynthesis Protein SpsA, Chain A"/>
    <property type="match status" value="1"/>
</dbReference>
<dbReference type="PANTHER" id="PTHR22916:SF3">
    <property type="entry name" value="UDP-GLCNAC:BETAGAL BETA-1,3-N-ACETYLGLUCOSAMINYLTRANSFERASE-LIKE PROTEIN 1"/>
    <property type="match status" value="1"/>
</dbReference>
<sequence length="250" mass="28820">MVDLVSIITPAYRAAKYVDKAITSVQQQTYRHWELIVTDDCSPDETRQIVARYAERDRRVKLISQTTNQGPAMARNASLRQAQGRFIAFLDSDDWWLSTKLERQLDFMRRSGAALSYTQFRRVDEDGDNEGRLIKVPDRLTYRMLLGNTAIATSTAMVDRTQTGDFRMTKTYYDDFALWLKLLRAGHVASALQEDLMRYRVLKGSVSRSKVNSAKKVWSTYREIEGLSIASSSLYFSLYTCNALLKYVRF</sequence>
<gene>
    <name evidence="2" type="ORF">ABIF63_004094</name>
</gene>
<dbReference type="PANTHER" id="PTHR22916">
    <property type="entry name" value="GLYCOSYLTRANSFERASE"/>
    <property type="match status" value="1"/>
</dbReference>
<feature type="domain" description="Glycosyltransferase 2-like" evidence="1">
    <location>
        <begin position="6"/>
        <end position="157"/>
    </location>
</feature>
<comment type="caution">
    <text evidence="2">The sequence shown here is derived from an EMBL/GenBank/DDBJ whole genome shotgun (WGS) entry which is preliminary data.</text>
</comment>
<evidence type="ECO:0000259" key="1">
    <source>
        <dbReference type="Pfam" id="PF00535"/>
    </source>
</evidence>
<keyword evidence="2" id="KW-0808">Transferase</keyword>
<dbReference type="RefSeq" id="WP_248878886.1">
    <property type="nucleotide sequence ID" value="NZ_CP081350.1"/>
</dbReference>
<keyword evidence="3" id="KW-1185">Reference proteome</keyword>
<dbReference type="InterPro" id="IPR001173">
    <property type="entry name" value="Glyco_trans_2-like"/>
</dbReference>
<dbReference type="Pfam" id="PF00535">
    <property type="entry name" value="Glycos_transf_2"/>
    <property type="match status" value="1"/>
</dbReference>
<evidence type="ECO:0000313" key="3">
    <source>
        <dbReference type="Proteomes" id="UP001549291"/>
    </source>
</evidence>
<dbReference type="SUPFAM" id="SSF53448">
    <property type="entry name" value="Nucleotide-diphospho-sugar transferases"/>
    <property type="match status" value="1"/>
</dbReference>
<reference evidence="2 3" key="1">
    <citation type="submission" date="2024-06" db="EMBL/GenBank/DDBJ databases">
        <title>Genomic Encyclopedia of Type Strains, Phase V (KMG-V): Genome sequencing to study the core and pangenomes of soil and plant-associated prokaryotes.</title>
        <authorList>
            <person name="Whitman W."/>
        </authorList>
    </citation>
    <scope>NUCLEOTIDE SEQUENCE [LARGE SCALE GENOMIC DNA]</scope>
    <source>
        <strain evidence="2 3">USDA 160</strain>
    </source>
</reference>